<feature type="binding site" description="covalent" evidence="8">
    <location>
        <position position="215"/>
    </location>
    <ligand>
        <name>heme c</name>
        <dbReference type="ChEBI" id="CHEBI:61717"/>
        <label>2</label>
    </ligand>
</feature>
<gene>
    <name evidence="10" type="ORF">G4V39_02760</name>
</gene>
<dbReference type="GO" id="GO:0042597">
    <property type="term" value="C:periplasmic space"/>
    <property type="evidence" value="ECO:0007669"/>
    <property type="project" value="UniProtKB-SubCell"/>
</dbReference>
<dbReference type="RefSeq" id="WP_166031489.1">
    <property type="nucleotide sequence ID" value="NZ_CP048877.1"/>
</dbReference>
<keyword evidence="4" id="KW-0732">Signal</keyword>
<dbReference type="InterPro" id="IPR026259">
    <property type="entry name" value="MauG/Cytc_peroxidase"/>
</dbReference>
<dbReference type="SUPFAM" id="SSF46626">
    <property type="entry name" value="Cytochrome c"/>
    <property type="match status" value="2"/>
</dbReference>
<keyword evidence="3 9" id="KW-0479">Metal-binding</keyword>
<reference evidence="10 11" key="1">
    <citation type="submission" date="2020-02" db="EMBL/GenBank/DDBJ databases">
        <title>Genome analysis of Thermosulfuriphilus ammonigenes ST65T, an anaerobic thermophilic chemolithoautotrophic bacterium isolated from a deep-sea hydrothermal vent.</title>
        <authorList>
            <person name="Slobodkina G."/>
            <person name="Allioux M."/>
            <person name="Merkel A."/>
            <person name="Alain K."/>
            <person name="Jebbar M."/>
            <person name="Slobodkin A."/>
        </authorList>
    </citation>
    <scope>NUCLEOTIDE SEQUENCE [LARGE SCALE GENOMIC DNA]</scope>
    <source>
        <strain evidence="10 11">ST65</strain>
    </source>
</reference>
<dbReference type="Gene3D" id="1.10.760.10">
    <property type="entry name" value="Cytochrome c-like domain"/>
    <property type="match status" value="2"/>
</dbReference>
<comment type="cofactor">
    <cofactor evidence="8">
        <name>heme</name>
        <dbReference type="ChEBI" id="CHEBI:30413"/>
    </cofactor>
    <text evidence="8">Binds 2 heme groups.</text>
</comment>
<comment type="subcellular location">
    <subcellularLocation>
        <location evidence="1">Periplasm</location>
    </subcellularLocation>
</comment>
<dbReference type="PROSITE" id="PS51007">
    <property type="entry name" value="CYTC"/>
    <property type="match status" value="2"/>
</dbReference>
<evidence type="ECO:0000256" key="6">
    <source>
        <dbReference type="ARBA" id="ARBA00023002"/>
    </source>
</evidence>
<dbReference type="AlphaFoldDB" id="A0A6G7PUK3"/>
<feature type="binding site" description="covalent" evidence="8">
    <location>
        <position position="63"/>
    </location>
    <ligand>
        <name>heme c</name>
        <dbReference type="ChEBI" id="CHEBI:61717"/>
        <label>1</label>
    </ligand>
</feature>
<keyword evidence="7 9" id="KW-0408">Iron</keyword>
<evidence type="ECO:0000256" key="2">
    <source>
        <dbReference type="ARBA" id="ARBA00022617"/>
    </source>
</evidence>
<organism evidence="10 11">
    <name type="scientific">Thermosulfuriphilus ammonigenes</name>
    <dbReference type="NCBI Taxonomy" id="1936021"/>
    <lineage>
        <taxon>Bacteria</taxon>
        <taxon>Pseudomonadati</taxon>
        <taxon>Thermodesulfobacteriota</taxon>
        <taxon>Thermodesulfobacteria</taxon>
        <taxon>Thermodesulfobacteriales</taxon>
        <taxon>Thermodesulfobacteriaceae</taxon>
        <taxon>Thermosulfuriphilus</taxon>
    </lineage>
</organism>
<feature type="binding site" description="axial binding residue" evidence="9">
    <location>
        <position position="216"/>
    </location>
    <ligand>
        <name>heme c</name>
        <dbReference type="ChEBI" id="CHEBI:61717"/>
        <label>2</label>
    </ligand>
    <ligandPart>
        <name>Fe</name>
        <dbReference type="ChEBI" id="CHEBI:18248"/>
    </ligandPart>
</feature>
<accession>A0A6G7PUK3</accession>
<dbReference type="EMBL" id="CP048877">
    <property type="protein sequence ID" value="QIJ71267.1"/>
    <property type="molecule type" value="Genomic_DNA"/>
</dbReference>
<dbReference type="PANTHER" id="PTHR30600:SF10">
    <property type="entry name" value="BLL6722 PROTEIN"/>
    <property type="match status" value="1"/>
</dbReference>
<sequence>MFKRAFFVLMFFLFSLSSLWAEPPLGLPPVPVPEDNPLTPAKVALGKALFEDKRFSADGTVSCATCHRPDLAFVDGLPVAEGIRGLKGTRNTPTVINAVYYTSQFWDGRRATLEEQAKDPLLNPVEHGLTSHDQVVEIVRKDPDYQRRFKEVFGVETSSITIDHVAKAIAAFERTVISGNSPFDRYLYGGDQNAISEAAKRGFEVFKGKGRCQSCHTIGERYAIFTDNKFHNLGVGFDKIAPRLREIVNRYRQMKQAGGSLDEAVLSKVEISELGRFAVTLNLSDLGAFKTPTLRNVAVTAPYMHDGSLKTLEEVIELYNQGGEKNPFLASGIRPLNLTEQEKADLVEFLKSLTSPEYQHLLKK</sequence>
<dbReference type="InterPro" id="IPR051395">
    <property type="entry name" value="Cytochrome_c_Peroxidase/MauG"/>
</dbReference>
<evidence type="ECO:0000256" key="9">
    <source>
        <dbReference type="PIRSR" id="PIRSR000294-2"/>
    </source>
</evidence>
<feature type="binding site" description="covalent" evidence="8">
    <location>
        <position position="66"/>
    </location>
    <ligand>
        <name>heme c</name>
        <dbReference type="ChEBI" id="CHEBI:61717"/>
        <label>1</label>
    </ligand>
</feature>
<evidence type="ECO:0000256" key="7">
    <source>
        <dbReference type="ARBA" id="ARBA00023004"/>
    </source>
</evidence>
<keyword evidence="11" id="KW-1185">Reference proteome</keyword>
<protein>
    <submittedName>
        <fullName evidence="10">C-type cytochrome</fullName>
    </submittedName>
</protein>
<dbReference type="PANTHER" id="PTHR30600">
    <property type="entry name" value="CYTOCHROME C PEROXIDASE-RELATED"/>
    <property type="match status" value="1"/>
</dbReference>
<evidence type="ECO:0000256" key="3">
    <source>
        <dbReference type="ARBA" id="ARBA00022723"/>
    </source>
</evidence>
<dbReference type="GO" id="GO:0020037">
    <property type="term" value="F:heme binding"/>
    <property type="evidence" value="ECO:0007669"/>
    <property type="project" value="InterPro"/>
</dbReference>
<dbReference type="InterPro" id="IPR036909">
    <property type="entry name" value="Cyt_c-like_dom_sf"/>
</dbReference>
<dbReference type="PIRSF" id="PIRSF000294">
    <property type="entry name" value="Cytochrome-c_peroxidase"/>
    <property type="match status" value="1"/>
</dbReference>
<evidence type="ECO:0000256" key="5">
    <source>
        <dbReference type="ARBA" id="ARBA00022764"/>
    </source>
</evidence>
<dbReference type="InterPro" id="IPR004852">
    <property type="entry name" value="Di-haem_cyt_c_peroxidsae"/>
</dbReference>
<dbReference type="GO" id="GO:0004130">
    <property type="term" value="F:cytochrome-c peroxidase activity"/>
    <property type="evidence" value="ECO:0007669"/>
    <property type="project" value="TreeGrafter"/>
</dbReference>
<name>A0A6G7PUK3_9BACT</name>
<evidence type="ECO:0000313" key="11">
    <source>
        <dbReference type="Proteomes" id="UP000502179"/>
    </source>
</evidence>
<evidence type="ECO:0000256" key="1">
    <source>
        <dbReference type="ARBA" id="ARBA00004418"/>
    </source>
</evidence>
<comment type="PTM">
    <text evidence="8">Binds 2 heme groups per subunit.</text>
</comment>
<keyword evidence="2 8" id="KW-0349">Heme</keyword>
<dbReference type="Pfam" id="PF03150">
    <property type="entry name" value="CCP_MauG"/>
    <property type="match status" value="1"/>
</dbReference>
<keyword evidence="5" id="KW-0574">Periplasm</keyword>
<proteinExistence type="predicted"/>
<evidence type="ECO:0000256" key="4">
    <source>
        <dbReference type="ARBA" id="ARBA00022729"/>
    </source>
</evidence>
<evidence type="ECO:0000256" key="8">
    <source>
        <dbReference type="PIRSR" id="PIRSR000294-1"/>
    </source>
</evidence>
<dbReference type="Proteomes" id="UP000502179">
    <property type="component" value="Chromosome"/>
</dbReference>
<keyword evidence="6" id="KW-0560">Oxidoreductase</keyword>
<feature type="binding site" description="axial binding residue" evidence="9">
    <location>
        <position position="67"/>
    </location>
    <ligand>
        <name>heme c</name>
        <dbReference type="ChEBI" id="CHEBI:61717"/>
        <label>1</label>
    </ligand>
    <ligandPart>
        <name>Fe</name>
        <dbReference type="ChEBI" id="CHEBI:18248"/>
    </ligandPart>
</feature>
<dbReference type="InterPro" id="IPR009056">
    <property type="entry name" value="Cyt_c-like_dom"/>
</dbReference>
<dbReference type="KEGG" id="tav:G4V39_02760"/>
<dbReference type="GO" id="GO:0009055">
    <property type="term" value="F:electron transfer activity"/>
    <property type="evidence" value="ECO:0007669"/>
    <property type="project" value="InterPro"/>
</dbReference>
<dbReference type="GO" id="GO:0046872">
    <property type="term" value="F:metal ion binding"/>
    <property type="evidence" value="ECO:0007669"/>
    <property type="project" value="UniProtKB-KW"/>
</dbReference>
<evidence type="ECO:0000313" key="10">
    <source>
        <dbReference type="EMBL" id="QIJ71267.1"/>
    </source>
</evidence>
<feature type="binding site" description="covalent" evidence="8">
    <location>
        <position position="212"/>
    </location>
    <ligand>
        <name>heme c</name>
        <dbReference type="ChEBI" id="CHEBI:61717"/>
        <label>2</label>
    </ligand>
</feature>